<evidence type="ECO:0000313" key="8">
    <source>
        <dbReference type="EMBL" id="CAC5421472.1"/>
    </source>
</evidence>
<feature type="compositionally biased region" description="Polar residues" evidence="5">
    <location>
        <begin position="1504"/>
        <end position="1518"/>
    </location>
</feature>
<feature type="compositionally biased region" description="Basic and acidic residues" evidence="5">
    <location>
        <begin position="566"/>
        <end position="578"/>
    </location>
</feature>
<evidence type="ECO:0000256" key="5">
    <source>
        <dbReference type="SAM" id="MobiDB-lite"/>
    </source>
</evidence>
<feature type="compositionally biased region" description="Low complexity" evidence="5">
    <location>
        <begin position="1180"/>
        <end position="1199"/>
    </location>
</feature>
<dbReference type="GO" id="GO:0051764">
    <property type="term" value="P:actin crosslink formation"/>
    <property type="evidence" value="ECO:0007669"/>
    <property type="project" value="TreeGrafter"/>
</dbReference>
<feature type="region of interest" description="Disordered" evidence="5">
    <location>
        <begin position="1271"/>
        <end position="1300"/>
    </location>
</feature>
<dbReference type="Pfam" id="PF02187">
    <property type="entry name" value="GAS2"/>
    <property type="match status" value="1"/>
</dbReference>
<feature type="compositionally biased region" description="Low complexity" evidence="5">
    <location>
        <begin position="345"/>
        <end position="375"/>
    </location>
</feature>
<comment type="similarity">
    <text evidence="4">Belongs to the GAS2 family.</text>
</comment>
<feature type="region of interest" description="Disordered" evidence="5">
    <location>
        <begin position="1172"/>
        <end position="1250"/>
    </location>
</feature>
<gene>
    <name evidence="8" type="ORF">MCOR_53596</name>
</gene>
<protein>
    <submittedName>
        <fullName evidence="8">GAS2-like protein pickled eggs,GAS2-like protein 1,GAS2-like protein 2</fullName>
    </submittedName>
</protein>
<evidence type="ECO:0000256" key="1">
    <source>
        <dbReference type="ARBA" id="ARBA00004245"/>
    </source>
</evidence>
<dbReference type="OrthoDB" id="206130at2759"/>
<feature type="region of interest" description="Disordered" evidence="5">
    <location>
        <begin position="1354"/>
        <end position="1542"/>
    </location>
</feature>
<reference evidence="8 9" key="1">
    <citation type="submission" date="2020-06" db="EMBL/GenBank/DDBJ databases">
        <authorList>
            <person name="Li R."/>
            <person name="Bekaert M."/>
        </authorList>
    </citation>
    <scope>NUCLEOTIDE SEQUENCE [LARGE SCALE GENOMIC DNA]</scope>
    <source>
        <strain evidence="9">wild</strain>
    </source>
</reference>
<dbReference type="SUPFAM" id="SSF47576">
    <property type="entry name" value="Calponin-homology domain, CH-domain"/>
    <property type="match status" value="1"/>
</dbReference>
<feature type="compositionally biased region" description="Low complexity" evidence="5">
    <location>
        <begin position="540"/>
        <end position="549"/>
    </location>
</feature>
<feature type="region of interest" description="Disordered" evidence="5">
    <location>
        <begin position="985"/>
        <end position="1153"/>
    </location>
</feature>
<dbReference type="GO" id="GO:0005884">
    <property type="term" value="C:actin filament"/>
    <property type="evidence" value="ECO:0007669"/>
    <property type="project" value="TreeGrafter"/>
</dbReference>
<keyword evidence="2" id="KW-0963">Cytoplasm</keyword>
<dbReference type="GO" id="GO:0008017">
    <property type="term" value="F:microtubule binding"/>
    <property type="evidence" value="ECO:0007669"/>
    <property type="project" value="InterPro"/>
</dbReference>
<feature type="compositionally biased region" description="Polar residues" evidence="5">
    <location>
        <begin position="460"/>
        <end position="482"/>
    </location>
</feature>
<feature type="compositionally biased region" description="Polar residues" evidence="5">
    <location>
        <begin position="878"/>
        <end position="898"/>
    </location>
</feature>
<feature type="compositionally biased region" description="Polar residues" evidence="5">
    <location>
        <begin position="278"/>
        <end position="318"/>
    </location>
</feature>
<dbReference type="PANTHER" id="PTHR46756">
    <property type="entry name" value="TRANSGELIN"/>
    <property type="match status" value="1"/>
</dbReference>
<dbReference type="EMBL" id="CACVKT020009354">
    <property type="protein sequence ID" value="CAC5421472.1"/>
    <property type="molecule type" value="Genomic_DNA"/>
</dbReference>
<keyword evidence="9" id="KW-1185">Reference proteome</keyword>
<dbReference type="PANTHER" id="PTHR46756:SF18">
    <property type="entry name" value="GAS2-LIKE PROTEIN PICKLED EGGS"/>
    <property type="match status" value="1"/>
</dbReference>
<dbReference type="InterPro" id="IPR036872">
    <property type="entry name" value="CH_dom_sf"/>
</dbReference>
<feature type="domain" description="Calponin-homology (CH)" evidence="6">
    <location>
        <begin position="32"/>
        <end position="164"/>
    </location>
</feature>
<dbReference type="CDD" id="cd21268">
    <property type="entry name" value="CH_GAS2L1_2"/>
    <property type="match status" value="1"/>
</dbReference>
<feature type="compositionally biased region" description="Polar residues" evidence="5">
    <location>
        <begin position="583"/>
        <end position="611"/>
    </location>
</feature>
<evidence type="ECO:0000259" key="6">
    <source>
        <dbReference type="PROSITE" id="PS50021"/>
    </source>
</evidence>
<feature type="region of interest" description="Disordered" evidence="5">
    <location>
        <begin position="878"/>
        <end position="952"/>
    </location>
</feature>
<sequence>MESPTSSEAPGTLLVLQLKSFVGFKSQDEYLFAMKEDLADWFTCLYKLEIGVENFFDVLDTGVRLCEHANKVRNFAQERRKLGLLEEMQSNFVRGIQIPEYEVQYRSEVRPQTFHARDNISNFIKWTKDAGIPEVLSFETDDLVLRKNEKNVVLCLLEIARIGAKLGMLAPTIVQMEEEIDAEIAGDPPPQIITCDVKSLDEMVKWLAGRCTCPVQFPIIKVGEGKYKIGDSQTLVFVRILRKHVMIRVGGGWDTLEHYLDKHDPCRCNYGGHRMSQGAGQRQPTTPRRSSTPVLSQTLPSSMKSPRKSSLVSNSYQGAQRPPSPVRMRSASPGPNPRKLPTQPNLSGSSSKSSLSSNSSNNSSVNVTKNNSVSNPGNNKLRSPSPVPSNTKSSKVPGIPSNRPTSPIKRCSSPAPAKRCTSPSPARKTPTPSKHKIIATSRSTPNTPRLQRRQLPPQPNMDSCGNSESSNGSVPSMDQISTMTLDEFKNLLNNALSVPNGNNSEASVDSPRSQSSTDSYRNYSVNTTKKPPVADHSKSKTWSHSKTASNVSKSFDSNHRSVKNHTILEKPELPEKPKKLLASSGSWNRPKTPTSSARPKTPVSSVTNSIRPKTPVSSSHSKTPVSSARPKTPTSIIKPNDTSTYNNVLSEPSSRNSSLKNSAAGKFVSDWANQSTINSKFSTETNLGNDSSYETSDIESNDFSKTYTKSYDTGDSTIRTGSQVNTSRDKSSMGSFTGMMASRFSQDSDDIPKTNTTIIQPSSFRTSTELKSNKSETNSSFISGRSKSVTMKSDGSYLPPKEDVKPNVGYVSINADDTKYSRKHGGSLTSSNNVVEHVQNKLGLTDSNKKDLSVTSENNGSSCAMESKFDLFKKTFQSSSVSEQKTSNTSDFLRNNPYSRENSQEQRSSEIILPENISETNSDTDRKLPRPSTPSGRCTPSLIPRPSTPIGNLKELKEKAEKLIKDDVTSVTRSIENLTSSILTEQTSPVSTEAPSRRISLPAQSSLSSGRAVVSSQSSSITSSTGRPPTPRKSNILVKAQTPSATKGSYTSQFMQRRAITPGPSKSESKMEPVRRSLTPGPNEHSLRRSENFEMDLNESNNTPLSRKPNVRTSANVSEPRQSRTVPSSPVVQRRPITPSAEPRGLSRQTAVDEETVIMVDRSKGQHCLSVQRNGETAYKSPKPSSSRIIARSPAAGRSKQNDIDATERNRLRSKSVDVTQQNTRSKSIDRTRNRNESGEVALSVNRSEGSHVVNKRTEAWVEDAAKTVAKTRHGSKLNKSLSHGYQRSKTPSPMDMRNHKSKSLDEIKAELSLPINGINLNTETLEAPPEDPEMYATMDKLFKEMRKNELRASVNETPGIAQNDITNGNNDDEYSLDSNENVKRKVSVPSRPSSRQSTPSRESVKSTPSRPKTPSMSRSSSSSQPINRPASTPPRPCTPTRSKTSSRRSSMHSEESSASSDQIKRSNSNHATILVSKIKEMLNVKPRKDNIDGPKTRIPAPASLSQSGKSRSFSNLCAATEKDNPYSRQSSGSNVSNGGLNGDMFDDYDECGNEVGFYSRNTGSDSSSDKSDKYRSGSGSKTPVPKIATPLSTGRTSLLNNPRDNSSRSSSKLIRAVSASSLSSTTSQTWSYTAGEDDGYV</sequence>
<feature type="compositionally biased region" description="Polar residues" evidence="5">
    <location>
        <begin position="1217"/>
        <end position="1226"/>
    </location>
</feature>
<proteinExistence type="inferred from homology"/>
<feature type="compositionally biased region" description="Polar residues" evidence="5">
    <location>
        <begin position="1278"/>
        <end position="1292"/>
    </location>
</feature>
<dbReference type="Proteomes" id="UP000507470">
    <property type="component" value="Unassembled WGS sequence"/>
</dbReference>
<comment type="subcellular location">
    <subcellularLocation>
        <location evidence="1">Cytoplasm</location>
        <location evidence="1">Cytoskeleton</location>
    </subcellularLocation>
</comment>
<feature type="region of interest" description="Disordered" evidence="5">
    <location>
        <begin position="763"/>
        <end position="803"/>
    </location>
</feature>
<feature type="compositionally biased region" description="Low complexity" evidence="5">
    <location>
        <begin position="1388"/>
        <end position="1424"/>
    </location>
</feature>
<feature type="compositionally biased region" description="Low complexity" evidence="5">
    <location>
        <begin position="613"/>
        <end position="627"/>
    </location>
</feature>
<dbReference type="SMART" id="SM00033">
    <property type="entry name" value="CH"/>
    <property type="match status" value="1"/>
</dbReference>
<evidence type="ECO:0000256" key="2">
    <source>
        <dbReference type="ARBA" id="ARBA00022490"/>
    </source>
</evidence>
<feature type="compositionally biased region" description="Polar residues" evidence="5">
    <location>
        <begin position="632"/>
        <end position="661"/>
    </location>
</feature>
<organism evidence="8 9">
    <name type="scientific">Mytilus coruscus</name>
    <name type="common">Sea mussel</name>
    <dbReference type="NCBI Taxonomy" id="42192"/>
    <lineage>
        <taxon>Eukaryota</taxon>
        <taxon>Metazoa</taxon>
        <taxon>Spiralia</taxon>
        <taxon>Lophotrochozoa</taxon>
        <taxon>Mollusca</taxon>
        <taxon>Bivalvia</taxon>
        <taxon>Autobranchia</taxon>
        <taxon>Pteriomorphia</taxon>
        <taxon>Mytilida</taxon>
        <taxon>Mytiloidea</taxon>
        <taxon>Mytilidae</taxon>
        <taxon>Mytilinae</taxon>
        <taxon>Mytilus</taxon>
    </lineage>
</organism>
<feature type="compositionally biased region" description="Low complexity" evidence="5">
    <location>
        <begin position="1598"/>
        <end position="1634"/>
    </location>
</feature>
<feature type="compositionally biased region" description="Polar residues" evidence="5">
    <location>
        <begin position="494"/>
        <end position="529"/>
    </location>
</feature>
<feature type="region of interest" description="Disordered" evidence="5">
    <location>
        <begin position="1557"/>
        <end position="1642"/>
    </location>
</feature>
<dbReference type="Pfam" id="PF00307">
    <property type="entry name" value="CH"/>
    <property type="match status" value="1"/>
</dbReference>
<feature type="region of interest" description="Disordered" evidence="5">
    <location>
        <begin position="273"/>
        <end position="482"/>
    </location>
</feature>
<dbReference type="InterPro" id="IPR036534">
    <property type="entry name" value="GAR_dom_sf"/>
</dbReference>
<dbReference type="SMART" id="SM00243">
    <property type="entry name" value="GAS2"/>
    <property type="match status" value="1"/>
</dbReference>
<dbReference type="GO" id="GO:0031110">
    <property type="term" value="P:regulation of microtubule polymerization or depolymerization"/>
    <property type="evidence" value="ECO:0007669"/>
    <property type="project" value="TreeGrafter"/>
</dbReference>
<name>A0A6J8ENZ7_MYTCO</name>
<dbReference type="Gene3D" id="1.10.418.10">
    <property type="entry name" value="Calponin-like domain"/>
    <property type="match status" value="1"/>
</dbReference>
<evidence type="ECO:0000256" key="4">
    <source>
        <dbReference type="ARBA" id="ARBA00038441"/>
    </source>
</evidence>
<dbReference type="InterPro" id="IPR003108">
    <property type="entry name" value="GAR_dom"/>
</dbReference>
<dbReference type="GO" id="GO:0001725">
    <property type="term" value="C:stress fiber"/>
    <property type="evidence" value="ECO:0007669"/>
    <property type="project" value="TreeGrafter"/>
</dbReference>
<accession>A0A6J8ENZ7</accession>
<dbReference type="GO" id="GO:0051015">
    <property type="term" value="F:actin filament binding"/>
    <property type="evidence" value="ECO:0007669"/>
    <property type="project" value="TreeGrafter"/>
</dbReference>
<dbReference type="InterPro" id="IPR001715">
    <property type="entry name" value="CH_dom"/>
</dbReference>
<feature type="compositionally biased region" description="Polar residues" evidence="5">
    <location>
        <begin position="1041"/>
        <end position="1055"/>
    </location>
</feature>
<keyword evidence="3" id="KW-0206">Cytoskeleton</keyword>
<dbReference type="GO" id="GO:0005737">
    <property type="term" value="C:cytoplasm"/>
    <property type="evidence" value="ECO:0007669"/>
    <property type="project" value="TreeGrafter"/>
</dbReference>
<dbReference type="GO" id="GO:0001578">
    <property type="term" value="P:microtubule bundle formation"/>
    <property type="evidence" value="ECO:0007669"/>
    <property type="project" value="TreeGrafter"/>
</dbReference>
<feature type="domain" description="GAR" evidence="7">
    <location>
        <begin position="195"/>
        <end position="267"/>
    </location>
</feature>
<feature type="compositionally biased region" description="Low complexity" evidence="5">
    <location>
        <begin position="1004"/>
        <end position="1027"/>
    </location>
</feature>
<dbReference type="GO" id="GO:1904825">
    <property type="term" value="P:protein localization to microtubule plus-end"/>
    <property type="evidence" value="ECO:0007669"/>
    <property type="project" value="TreeGrafter"/>
</dbReference>
<feature type="compositionally biased region" description="Basic and acidic residues" evidence="5">
    <location>
        <begin position="1478"/>
        <end position="1496"/>
    </location>
</feature>
<feature type="compositionally biased region" description="Polar residues" evidence="5">
    <location>
        <begin position="763"/>
        <end position="793"/>
    </location>
</feature>
<feature type="compositionally biased region" description="Polar residues" evidence="5">
    <location>
        <begin position="985"/>
        <end position="994"/>
    </location>
</feature>
<dbReference type="PROSITE" id="PS50021">
    <property type="entry name" value="CH"/>
    <property type="match status" value="1"/>
</dbReference>
<evidence type="ECO:0000259" key="7">
    <source>
        <dbReference type="PROSITE" id="PS51460"/>
    </source>
</evidence>
<dbReference type="GO" id="GO:0008093">
    <property type="term" value="F:cytoskeletal anchor activity"/>
    <property type="evidence" value="ECO:0007669"/>
    <property type="project" value="TreeGrafter"/>
</dbReference>
<feature type="compositionally biased region" description="Polar residues" evidence="5">
    <location>
        <begin position="1098"/>
        <end position="1131"/>
    </location>
</feature>
<dbReference type="PROSITE" id="PS51460">
    <property type="entry name" value="GAR"/>
    <property type="match status" value="1"/>
</dbReference>
<feature type="compositionally biased region" description="Polar residues" evidence="5">
    <location>
        <begin position="376"/>
        <end position="394"/>
    </location>
</feature>
<dbReference type="Gene3D" id="3.30.920.20">
    <property type="entry name" value="Gas2-like domain"/>
    <property type="match status" value="1"/>
</dbReference>
<dbReference type="GO" id="GO:0035371">
    <property type="term" value="C:microtubule plus-end"/>
    <property type="evidence" value="ECO:0007669"/>
    <property type="project" value="TreeGrafter"/>
</dbReference>
<feature type="compositionally biased region" description="Basic and acidic residues" evidence="5">
    <location>
        <begin position="1227"/>
        <end position="1238"/>
    </location>
</feature>
<evidence type="ECO:0000256" key="3">
    <source>
        <dbReference type="ARBA" id="ARBA00023212"/>
    </source>
</evidence>
<feature type="compositionally biased region" description="Basic and acidic residues" evidence="5">
    <location>
        <begin position="1200"/>
        <end position="1211"/>
    </location>
</feature>
<feature type="region of interest" description="Disordered" evidence="5">
    <location>
        <begin position="494"/>
        <end position="661"/>
    </location>
</feature>
<evidence type="ECO:0000313" key="9">
    <source>
        <dbReference type="Proteomes" id="UP000507470"/>
    </source>
</evidence>
<dbReference type="SUPFAM" id="SSF143575">
    <property type="entry name" value="GAS2 domain-like"/>
    <property type="match status" value="1"/>
</dbReference>